<organism evidence="1 2">
    <name type="scientific">Flavisolibacter ginsenosidimutans</name>
    <dbReference type="NCBI Taxonomy" id="661481"/>
    <lineage>
        <taxon>Bacteria</taxon>
        <taxon>Pseudomonadati</taxon>
        <taxon>Bacteroidota</taxon>
        <taxon>Chitinophagia</taxon>
        <taxon>Chitinophagales</taxon>
        <taxon>Chitinophagaceae</taxon>
        <taxon>Flavisolibacter</taxon>
    </lineage>
</organism>
<dbReference type="InterPro" id="IPR023393">
    <property type="entry name" value="START-like_dom_sf"/>
</dbReference>
<dbReference type="Gene3D" id="3.30.530.20">
    <property type="match status" value="1"/>
</dbReference>
<proteinExistence type="predicted"/>
<dbReference type="AlphaFoldDB" id="A0A5B8UK69"/>
<protein>
    <submittedName>
        <fullName evidence="1">SRPBCC family protein</fullName>
    </submittedName>
</protein>
<dbReference type="RefSeq" id="WP_146788699.1">
    <property type="nucleotide sequence ID" value="NZ_BAABIO010000003.1"/>
</dbReference>
<sequence length="165" mass="19394">MSKIYRLYSRQNVPAKLEEVWQFFSDAKNLLTVTPPQLNLKVTNEVYGATVYAGQVMTYTVKPLLRIPLSWMTEITHVEPLQYFVDEQRKGPYKLWHHQHHFKAIEGGVEMTDLVHYRLPFGLIGTLANSLVVKKELEKIFSYRYKKIEELFGSWPGSKMEIRMK</sequence>
<evidence type="ECO:0000313" key="1">
    <source>
        <dbReference type="EMBL" id="QEC56948.1"/>
    </source>
</evidence>
<evidence type="ECO:0000313" key="2">
    <source>
        <dbReference type="Proteomes" id="UP000321204"/>
    </source>
</evidence>
<dbReference type="KEGG" id="fgg:FSB75_13910"/>
<dbReference type="SUPFAM" id="SSF55961">
    <property type="entry name" value="Bet v1-like"/>
    <property type="match status" value="1"/>
</dbReference>
<dbReference type="CDD" id="cd07820">
    <property type="entry name" value="SRPBCC_3"/>
    <property type="match status" value="1"/>
</dbReference>
<dbReference type="OrthoDB" id="9793552at2"/>
<name>A0A5B8UK69_9BACT</name>
<accession>A0A5B8UK69</accession>
<gene>
    <name evidence="1" type="ORF">FSB75_13910</name>
</gene>
<reference evidence="1 2" key="1">
    <citation type="journal article" date="2015" name="Int. J. Syst. Evol. Microbiol.">
        <title>Flavisolibacter ginsenosidimutans sp. nov., with ginsenoside-converting activity isolated from soil used for cultivating ginseng.</title>
        <authorList>
            <person name="Zhao Y."/>
            <person name="Liu Q."/>
            <person name="Kang M.S."/>
            <person name="Jin F."/>
            <person name="Yu H."/>
            <person name="Im W.T."/>
        </authorList>
    </citation>
    <scope>NUCLEOTIDE SEQUENCE [LARGE SCALE GENOMIC DNA]</scope>
    <source>
        <strain evidence="1 2">Gsoil 636</strain>
    </source>
</reference>
<keyword evidence="2" id="KW-1185">Reference proteome</keyword>
<dbReference type="Proteomes" id="UP000321204">
    <property type="component" value="Chromosome"/>
</dbReference>
<dbReference type="EMBL" id="CP042433">
    <property type="protein sequence ID" value="QEC56948.1"/>
    <property type="molecule type" value="Genomic_DNA"/>
</dbReference>